<protein>
    <submittedName>
        <fullName evidence="2">Uncharacterized protein LOC107224971</fullName>
    </submittedName>
</protein>
<evidence type="ECO:0000313" key="1">
    <source>
        <dbReference type="Proteomes" id="UP000829291"/>
    </source>
</evidence>
<proteinExistence type="predicted"/>
<dbReference type="GeneID" id="107224971"/>
<keyword evidence="1" id="KW-1185">Reference proteome</keyword>
<name>A0ABM3G0Z7_NEOLC</name>
<dbReference type="PANTHER" id="PTHR38564:SF2">
    <property type="entry name" value="WU:FC46H12 PRECURSOR"/>
    <property type="match status" value="1"/>
</dbReference>
<dbReference type="RefSeq" id="XP_046593938.1">
    <property type="nucleotide sequence ID" value="XM_046737982.1"/>
</dbReference>
<reference evidence="2" key="1">
    <citation type="submission" date="2025-08" db="UniProtKB">
        <authorList>
            <consortium name="RefSeq"/>
        </authorList>
    </citation>
    <scope>IDENTIFICATION</scope>
    <source>
        <tissue evidence="2">Thorax and Abdomen</tissue>
    </source>
</reference>
<evidence type="ECO:0000313" key="2">
    <source>
        <dbReference type="RefSeq" id="XP_046593938.1"/>
    </source>
</evidence>
<organism evidence="1 2">
    <name type="scientific">Neodiprion lecontei</name>
    <name type="common">Redheaded pine sawfly</name>
    <dbReference type="NCBI Taxonomy" id="441921"/>
    <lineage>
        <taxon>Eukaryota</taxon>
        <taxon>Metazoa</taxon>
        <taxon>Ecdysozoa</taxon>
        <taxon>Arthropoda</taxon>
        <taxon>Hexapoda</taxon>
        <taxon>Insecta</taxon>
        <taxon>Pterygota</taxon>
        <taxon>Neoptera</taxon>
        <taxon>Endopterygota</taxon>
        <taxon>Hymenoptera</taxon>
        <taxon>Tenthredinoidea</taxon>
        <taxon>Diprionidae</taxon>
        <taxon>Diprioninae</taxon>
        <taxon>Neodiprion</taxon>
    </lineage>
</organism>
<gene>
    <name evidence="2" type="primary">LOC107224971</name>
</gene>
<accession>A0ABM3G0Z7</accession>
<sequence>MGLAYVCSLGLALVTKIYIYTQLDTAAAVLFNSSHENTKFGEPCVYVMQRLRCQILKWSTCHGCGPRGTRCLYSLHDPRPNDNYTIKATHLTPNIRLVDGIKMIFQKTANNSCTAVATSQSNDWFVIFDYGTNYCNLHNLVVGAGLDTDQNFFESTNNAVCTQLNMASCN</sequence>
<dbReference type="PANTHER" id="PTHR38564">
    <property type="entry name" value="SI:CH73-250A16.5-RELATED"/>
    <property type="match status" value="1"/>
</dbReference>
<dbReference type="Proteomes" id="UP000829291">
    <property type="component" value="Chromosome 4"/>
</dbReference>